<dbReference type="Proteomes" id="UP000636800">
    <property type="component" value="Chromosome 2"/>
</dbReference>
<reference evidence="2 3" key="1">
    <citation type="journal article" date="2020" name="Nat. Food">
        <title>A phased Vanilla planifolia genome enables genetic improvement of flavour and production.</title>
        <authorList>
            <person name="Hasing T."/>
            <person name="Tang H."/>
            <person name="Brym M."/>
            <person name="Khazi F."/>
            <person name="Huang T."/>
            <person name="Chambers A.H."/>
        </authorList>
    </citation>
    <scope>NUCLEOTIDE SEQUENCE [LARGE SCALE GENOMIC DNA]</scope>
    <source>
        <tissue evidence="2">Leaf</tissue>
    </source>
</reference>
<organism evidence="2 3">
    <name type="scientific">Vanilla planifolia</name>
    <name type="common">Vanilla</name>
    <dbReference type="NCBI Taxonomy" id="51239"/>
    <lineage>
        <taxon>Eukaryota</taxon>
        <taxon>Viridiplantae</taxon>
        <taxon>Streptophyta</taxon>
        <taxon>Embryophyta</taxon>
        <taxon>Tracheophyta</taxon>
        <taxon>Spermatophyta</taxon>
        <taxon>Magnoliopsida</taxon>
        <taxon>Liliopsida</taxon>
        <taxon>Asparagales</taxon>
        <taxon>Orchidaceae</taxon>
        <taxon>Vanilloideae</taxon>
        <taxon>Vanilleae</taxon>
        <taxon>Vanilla</taxon>
    </lineage>
</organism>
<dbReference type="EMBL" id="JADCNL010000002">
    <property type="protein sequence ID" value="KAG0491287.1"/>
    <property type="molecule type" value="Genomic_DNA"/>
</dbReference>
<accession>A0A835VA98</accession>
<feature type="region of interest" description="Disordered" evidence="1">
    <location>
        <begin position="42"/>
        <end position="72"/>
    </location>
</feature>
<evidence type="ECO:0000256" key="1">
    <source>
        <dbReference type="SAM" id="MobiDB-lite"/>
    </source>
</evidence>
<protein>
    <submittedName>
        <fullName evidence="2">Uncharacterized protein</fullName>
    </submittedName>
</protein>
<dbReference type="AlphaFoldDB" id="A0A835VA98"/>
<name>A0A835VA98_VANPL</name>
<proteinExistence type="predicted"/>
<evidence type="ECO:0000313" key="2">
    <source>
        <dbReference type="EMBL" id="KAG0491287.1"/>
    </source>
</evidence>
<comment type="caution">
    <text evidence="2">The sequence shown here is derived from an EMBL/GenBank/DDBJ whole genome shotgun (WGS) entry which is preliminary data.</text>
</comment>
<sequence length="377" mass="41974">MYGRNEPGFRINFNTQWAVDRFDGIIFPLSVDNADGKSADRHATRGGFPLARTNSSSSINGDRKRVSTQRQGHRSEAVSVPCSPLFLSACYSSSLFAGRRFGVVRLSCLASFFSDDYWWKFERAANGYKLGLYLMPLIFVSLKKFLFCCSASLGDSECLLFAEMPLGNVVASNLSLKQIGEEVVFMSYARFKRMVINNKDGWLATGTGVRTARGYSGGTAQSRRGLGLEFGIRQILAAVRERMRPAGEMAMLWAAAGSRMCERTPTESVAGASEICKGYRDACDVYRGGGRQGEIRAICLRPRRGWSDKHDLWDGSHLGGELCSQRARWGDLEVLYGMHGCGCKKHAKLCEGESMRGCLPHYSAYELHGSWRDCDWW</sequence>
<gene>
    <name evidence="2" type="ORF">HPP92_004685</name>
</gene>
<evidence type="ECO:0000313" key="3">
    <source>
        <dbReference type="Proteomes" id="UP000636800"/>
    </source>
</evidence>
<keyword evidence="3" id="KW-1185">Reference proteome</keyword>